<reference evidence="3" key="1">
    <citation type="submission" date="2022-01" db="EMBL/GenBank/DDBJ databases">
        <title>Nocardioidaceae gen. sp. A5X3R13.</title>
        <authorList>
            <person name="Lopez Marin M.A."/>
            <person name="Uhlik O."/>
        </authorList>
    </citation>
    <scope>NUCLEOTIDE SEQUENCE</scope>
    <source>
        <strain evidence="3">A5X3R13</strain>
    </source>
</reference>
<dbReference type="GO" id="GO:0008168">
    <property type="term" value="F:methyltransferase activity"/>
    <property type="evidence" value="ECO:0007669"/>
    <property type="project" value="UniProtKB-KW"/>
</dbReference>
<dbReference type="PANTHER" id="PTHR45128">
    <property type="entry name" value="METHYLTRANSFERASE TYPE 11"/>
    <property type="match status" value="1"/>
</dbReference>
<dbReference type="InterPro" id="IPR048711">
    <property type="entry name" value="WHD_Rv2258c"/>
</dbReference>
<dbReference type="Gene3D" id="3.40.50.150">
    <property type="entry name" value="Vaccinia Virus protein VP39"/>
    <property type="match status" value="1"/>
</dbReference>
<dbReference type="InterPro" id="IPR013217">
    <property type="entry name" value="Methyltransf_12"/>
</dbReference>
<gene>
    <name evidence="3" type="ORF">L0C25_18845</name>
</gene>
<dbReference type="EMBL" id="CP094970">
    <property type="protein sequence ID" value="UYM04569.1"/>
    <property type="molecule type" value="Genomic_DNA"/>
</dbReference>
<dbReference type="CDD" id="cd02440">
    <property type="entry name" value="AdoMet_MTases"/>
    <property type="match status" value="1"/>
</dbReference>
<keyword evidence="3" id="KW-0489">Methyltransferase</keyword>
<dbReference type="RefSeq" id="WP_271633316.1">
    <property type="nucleotide sequence ID" value="NZ_CP094970.1"/>
</dbReference>
<feature type="domain" description="S-adenosylmethionine-dependent methyltransferase Rv2258c-like winged HTH" evidence="2">
    <location>
        <begin position="23"/>
        <end position="74"/>
    </location>
</feature>
<dbReference type="AlphaFoldDB" id="A0AA46TFU7"/>
<name>A0AA46TFU7_9ACTN</name>
<proteinExistence type="predicted"/>
<dbReference type="InterPro" id="IPR029063">
    <property type="entry name" value="SAM-dependent_MTases_sf"/>
</dbReference>
<dbReference type="KEGG" id="sgrg:L0C25_18845"/>
<protein>
    <submittedName>
        <fullName evidence="3">Methyltransferase domain-containing protein</fullName>
    </submittedName>
</protein>
<evidence type="ECO:0000313" key="4">
    <source>
        <dbReference type="Proteomes" id="UP001164390"/>
    </source>
</evidence>
<keyword evidence="4" id="KW-1185">Reference proteome</keyword>
<sequence>MTAANIADRVVEMAVASMESSSITIGARLGWWSALADAGDAGIDSNALAKRSGAHPRYVREWLAAMGAGGWLVVTDSASDAADARTYALAPGVREVLVDADSDLYLAPLLRQVSAGQLSLRTLERVFQTGEGLAWADHDPDMVVAQGEMNRNPLRKDLPPWIREHLPDTAAALDGGVWVADVGTGHGWASIGLASMFPNATVHAYDLDEPSVAAARTNVHEAGLDGHVTVYADSIDSAEPGAYRLVVMAEMLHDVPDPIGLLAACRKALADDGVVFVADMRVGESYSAPADLVERLMYGFSLLVCLADSMTTRPSAATGTVIRPSILQEYARQAGFTDVRELPIEHDTWRFWALRA</sequence>
<evidence type="ECO:0000259" key="2">
    <source>
        <dbReference type="Pfam" id="PF21320"/>
    </source>
</evidence>
<dbReference type="SUPFAM" id="SSF53335">
    <property type="entry name" value="S-adenosyl-L-methionine-dependent methyltransferases"/>
    <property type="match status" value="1"/>
</dbReference>
<accession>A0AA46TFU7</accession>
<evidence type="ECO:0000259" key="1">
    <source>
        <dbReference type="Pfam" id="PF08242"/>
    </source>
</evidence>
<evidence type="ECO:0000313" key="3">
    <source>
        <dbReference type="EMBL" id="UYM04569.1"/>
    </source>
</evidence>
<dbReference type="Pfam" id="PF08242">
    <property type="entry name" value="Methyltransf_12"/>
    <property type="match status" value="1"/>
</dbReference>
<dbReference type="GO" id="GO:0032259">
    <property type="term" value="P:methylation"/>
    <property type="evidence" value="ECO:0007669"/>
    <property type="project" value="UniProtKB-KW"/>
</dbReference>
<dbReference type="Pfam" id="PF21320">
    <property type="entry name" value="WHD_Rv2258c"/>
    <property type="match status" value="1"/>
</dbReference>
<dbReference type="Proteomes" id="UP001164390">
    <property type="component" value="Chromosome"/>
</dbReference>
<keyword evidence="3" id="KW-0808">Transferase</keyword>
<feature type="domain" description="Methyltransferase type 12" evidence="1">
    <location>
        <begin position="181"/>
        <end position="275"/>
    </location>
</feature>
<organism evidence="3 4">
    <name type="scientific">Solicola gregarius</name>
    <dbReference type="NCBI Taxonomy" id="2908642"/>
    <lineage>
        <taxon>Bacteria</taxon>
        <taxon>Bacillati</taxon>
        <taxon>Actinomycetota</taxon>
        <taxon>Actinomycetes</taxon>
        <taxon>Propionibacteriales</taxon>
        <taxon>Nocardioidaceae</taxon>
        <taxon>Solicola</taxon>
    </lineage>
</organism>
<dbReference type="InterPro" id="IPR053173">
    <property type="entry name" value="SAM-binding_MTase"/>
</dbReference>
<dbReference type="PANTHER" id="PTHR45128:SF2">
    <property type="entry name" value="METHYLTRANSFERASE DOMAIN-CONTAINING PROTEIN"/>
    <property type="match status" value="1"/>
</dbReference>